<dbReference type="CDD" id="cd01392">
    <property type="entry name" value="HTH_LacI"/>
    <property type="match status" value="1"/>
</dbReference>
<dbReference type="GO" id="GO:0003700">
    <property type="term" value="F:DNA-binding transcription factor activity"/>
    <property type="evidence" value="ECO:0007669"/>
    <property type="project" value="TreeGrafter"/>
</dbReference>
<dbReference type="InterPro" id="IPR000843">
    <property type="entry name" value="HTH_LacI"/>
</dbReference>
<dbReference type="PRINTS" id="PR00036">
    <property type="entry name" value="HTHLACI"/>
</dbReference>
<dbReference type="PANTHER" id="PTHR30146">
    <property type="entry name" value="LACI-RELATED TRANSCRIPTIONAL REPRESSOR"/>
    <property type="match status" value="1"/>
</dbReference>
<protein>
    <submittedName>
        <fullName evidence="7">Extracellular solute-binding protein</fullName>
    </submittedName>
</protein>
<dbReference type="Gene3D" id="3.40.50.2300">
    <property type="match status" value="1"/>
</dbReference>
<dbReference type="PROSITE" id="PS50932">
    <property type="entry name" value="HTH_LACI_2"/>
    <property type="match status" value="1"/>
</dbReference>
<dbReference type="PROSITE" id="PS50943">
    <property type="entry name" value="HTH_CROC1"/>
    <property type="match status" value="1"/>
</dbReference>
<evidence type="ECO:0000313" key="8">
    <source>
        <dbReference type="Proteomes" id="UP000564806"/>
    </source>
</evidence>
<dbReference type="Gene3D" id="3.40.190.10">
    <property type="entry name" value="Periplasmic binding protein-like II"/>
    <property type="match status" value="2"/>
</dbReference>
<dbReference type="Proteomes" id="UP000564806">
    <property type="component" value="Unassembled WGS sequence"/>
</dbReference>
<dbReference type="GO" id="GO:0000976">
    <property type="term" value="F:transcription cis-regulatory region binding"/>
    <property type="evidence" value="ECO:0007669"/>
    <property type="project" value="TreeGrafter"/>
</dbReference>
<gene>
    <name evidence="7" type="ORF">HPT30_29465</name>
</gene>
<dbReference type="Pfam" id="PF13416">
    <property type="entry name" value="SBP_bac_8"/>
    <property type="match status" value="1"/>
</dbReference>
<feature type="domain" description="HTH cro/C1-type" evidence="6">
    <location>
        <begin position="3"/>
        <end position="39"/>
    </location>
</feature>
<evidence type="ECO:0000256" key="4">
    <source>
        <dbReference type="SAM" id="Coils"/>
    </source>
</evidence>
<accession>A0A850EZV1</accession>
<dbReference type="SUPFAM" id="SSF53822">
    <property type="entry name" value="Periplasmic binding protein-like I"/>
    <property type="match status" value="1"/>
</dbReference>
<feature type="coiled-coil region" evidence="4">
    <location>
        <begin position="701"/>
        <end position="728"/>
    </location>
</feature>
<proteinExistence type="predicted"/>
<dbReference type="AlphaFoldDB" id="A0A850EZV1"/>
<dbReference type="Gene3D" id="1.10.260.40">
    <property type="entry name" value="lambda repressor-like DNA-binding domains"/>
    <property type="match status" value="1"/>
</dbReference>
<evidence type="ECO:0000259" key="5">
    <source>
        <dbReference type="PROSITE" id="PS50932"/>
    </source>
</evidence>
<evidence type="ECO:0000259" key="6">
    <source>
        <dbReference type="PROSITE" id="PS50943"/>
    </source>
</evidence>
<dbReference type="InterPro" id="IPR010982">
    <property type="entry name" value="Lambda_DNA-bd_dom_sf"/>
</dbReference>
<keyword evidence="3" id="KW-0804">Transcription</keyword>
<dbReference type="InterPro" id="IPR001387">
    <property type="entry name" value="Cro/C1-type_HTH"/>
</dbReference>
<comment type="caution">
    <text evidence="7">The sequence shown here is derived from an EMBL/GenBank/DDBJ whole genome shotgun (WGS) entry which is preliminary data.</text>
</comment>
<dbReference type="PROSITE" id="PS00356">
    <property type="entry name" value="HTH_LACI_1"/>
    <property type="match status" value="1"/>
</dbReference>
<dbReference type="SMART" id="SM00354">
    <property type="entry name" value="HTH_LACI"/>
    <property type="match status" value="1"/>
</dbReference>
<name>A0A850EZV1_9BACL</name>
<dbReference type="InterPro" id="IPR028082">
    <property type="entry name" value="Peripla_BP_I"/>
</dbReference>
<keyword evidence="8" id="KW-1185">Reference proteome</keyword>
<reference evidence="7" key="1">
    <citation type="submission" date="2020-06" db="EMBL/GenBank/DDBJ databases">
        <title>Paenibacillus sp. nov., isolated from soil.</title>
        <authorList>
            <person name="Seo Y.L."/>
        </authorList>
    </citation>
    <scope>NUCLEOTIDE SEQUENCE [LARGE SCALE GENOMIC DNA]</scope>
    <source>
        <strain evidence="7">JW14</strain>
    </source>
</reference>
<evidence type="ECO:0000256" key="3">
    <source>
        <dbReference type="ARBA" id="ARBA00023163"/>
    </source>
</evidence>
<evidence type="ECO:0000256" key="2">
    <source>
        <dbReference type="ARBA" id="ARBA00023125"/>
    </source>
</evidence>
<evidence type="ECO:0000313" key="7">
    <source>
        <dbReference type="EMBL" id="NUU64492.1"/>
    </source>
</evidence>
<dbReference type="InterPro" id="IPR006059">
    <property type="entry name" value="SBP"/>
</dbReference>
<dbReference type="PANTHER" id="PTHR30146:SF154">
    <property type="entry name" value="TRANSCRIPTION REGULATOR, MEMBER OF GALR FAMILY"/>
    <property type="match status" value="1"/>
</dbReference>
<keyword evidence="1" id="KW-0805">Transcription regulation</keyword>
<dbReference type="SUPFAM" id="SSF47413">
    <property type="entry name" value="lambda repressor-like DNA-binding domains"/>
    <property type="match status" value="1"/>
</dbReference>
<dbReference type="EMBL" id="JABWCS010000221">
    <property type="protein sequence ID" value="NUU64492.1"/>
    <property type="molecule type" value="Genomic_DNA"/>
</dbReference>
<keyword evidence="2" id="KW-0238">DNA-binding</keyword>
<organism evidence="7 8">
    <name type="scientific">Paenibacillus agri</name>
    <dbReference type="NCBI Taxonomy" id="2744309"/>
    <lineage>
        <taxon>Bacteria</taxon>
        <taxon>Bacillati</taxon>
        <taxon>Bacillota</taxon>
        <taxon>Bacilli</taxon>
        <taxon>Bacillales</taxon>
        <taxon>Paenibacillaceae</taxon>
        <taxon>Paenibacillus</taxon>
    </lineage>
</organism>
<keyword evidence="4" id="KW-0175">Coiled coil</keyword>
<dbReference type="RefSeq" id="WP_175374791.1">
    <property type="nucleotide sequence ID" value="NZ_JABWCS010000221.1"/>
</dbReference>
<dbReference type="SUPFAM" id="SSF53850">
    <property type="entry name" value="Periplasmic binding protein-like II"/>
    <property type="match status" value="1"/>
</dbReference>
<sequence length="728" mass="81700">MATIKDIAKAAGVSHGTVSNVLNGRGNVSAKKIRLVEEAARQLGYKINYKAQSLRSGVTKSISIIIPSIESEEYAQLYKGLDKTLTEWGYRTHLYITYDLQLNEQNILKEIAEERVTGIITISCLDDASIYYNELNIPKENILFVNRKIKNSKAFAAFDFVQAGKEVSSYLSENQFQSIGIFVDEQKYSSEQQFAETIAGEMKQASVKMITSPLGQSYSRAFEFWENGTPDIIVTSSLSRAQLLKNAHYYGSDDQQPPILCLAPTEAAFDDQFIKYQQNYQLFGHHIAESLMKQVNGQEKIAKNMIFANSGLEPVHAPTVNNPSETNLTMLTIPSPTTDALKKLLPHFTKKTGIHVSLAIHTYEEIYQVLSEASGNPSYDIVRMDMAWLSWFGKTSFHPLQGLDREFDEIIHNLPLHIKDNYMNVEGVAHTFPFDPSVQMLFYRKDLFEDQMIKRMYFEKYKEQLTEPADYEAYTKLVTFFTQSCFSQSPTTYGTSVTLGRPEIIALEFLTRYYAEGGRLITTNGMTLDLPKATQALHNFIETLNVAQKLNESWWGESVNSFARGETAMVIGFMNHVSRIAHSEVGSFIGSAPVPGNAPLLGGGVIGISKSSNKIEAAIQFMKWVNQTEIAEQISLLGGTTGKTEINDNYTIRTLYPWLQDASKWSAQGIRETKTLNGTGINSKKLELVIGLSLEKMLKGVLSVEQTIEEMNRQLAGFSQNKENVHIE</sequence>
<evidence type="ECO:0000256" key="1">
    <source>
        <dbReference type="ARBA" id="ARBA00023015"/>
    </source>
</evidence>
<feature type="domain" description="HTH lacI-type" evidence="5">
    <location>
        <begin position="2"/>
        <end position="56"/>
    </location>
</feature>
<dbReference type="Pfam" id="PF00356">
    <property type="entry name" value="LacI"/>
    <property type="match status" value="1"/>
</dbReference>